<name>A0A3E3I7K4_9FIRM</name>
<keyword evidence="3" id="KW-1185">Reference proteome</keyword>
<evidence type="ECO:0000313" key="4">
    <source>
        <dbReference type="Proteomes" id="UP000261166"/>
    </source>
</evidence>
<protein>
    <submittedName>
        <fullName evidence="1">Uncharacterized protein</fullName>
    </submittedName>
</protein>
<dbReference type="Proteomes" id="UP000261166">
    <property type="component" value="Unassembled WGS sequence"/>
</dbReference>
<organism evidence="1 3">
    <name type="scientific">Eisenbergiella massiliensis</name>
    <dbReference type="NCBI Taxonomy" id="1720294"/>
    <lineage>
        <taxon>Bacteria</taxon>
        <taxon>Bacillati</taxon>
        <taxon>Bacillota</taxon>
        <taxon>Clostridia</taxon>
        <taxon>Lachnospirales</taxon>
        <taxon>Lachnospiraceae</taxon>
        <taxon>Eisenbergiella</taxon>
    </lineage>
</organism>
<dbReference type="RefSeq" id="WP_025489204.1">
    <property type="nucleotide sequence ID" value="NZ_JBKUNB010000018.1"/>
</dbReference>
<gene>
    <name evidence="2" type="ORF">DWY69_01035</name>
    <name evidence="1" type="ORF">DXC51_07345</name>
</gene>
<comment type="caution">
    <text evidence="1">The sequence shown here is derived from an EMBL/GenBank/DDBJ whole genome shotgun (WGS) entry which is preliminary data.</text>
</comment>
<accession>A0A3E3I7K4</accession>
<dbReference type="GeneID" id="97986699"/>
<dbReference type="AlphaFoldDB" id="A0A3E3I7K4"/>
<dbReference type="EMBL" id="QVLV01000004">
    <property type="protein sequence ID" value="RGE62415.1"/>
    <property type="molecule type" value="Genomic_DNA"/>
</dbReference>
<dbReference type="EMBL" id="QVLU01000001">
    <property type="protein sequence ID" value="RGE74581.1"/>
    <property type="molecule type" value="Genomic_DNA"/>
</dbReference>
<evidence type="ECO:0000313" key="2">
    <source>
        <dbReference type="EMBL" id="RGE74581.1"/>
    </source>
</evidence>
<dbReference type="OrthoDB" id="654004at2"/>
<proteinExistence type="predicted"/>
<sequence>MKYKFTEVLNDLVNYFLLGDIQLLEEWKKGNNLSDNLAMEFTTTESAEAAVCNGIILPMAGIENYPYTIYFDLENETPELLGRESRLQFRHGGYSLKIANKKLMLFTWRILEQFTANKVDDLIRDYLLRRKPIIELENGWYSIEVLGGETLQDGEYEPTLEFLVHRTDGQEAKKVNINESFKIQSSAY</sequence>
<evidence type="ECO:0000313" key="1">
    <source>
        <dbReference type="EMBL" id="RGE62415.1"/>
    </source>
</evidence>
<dbReference type="Proteomes" id="UP000260812">
    <property type="component" value="Unassembled WGS sequence"/>
</dbReference>
<reference evidence="1 4" key="1">
    <citation type="submission" date="2018-08" db="EMBL/GenBank/DDBJ databases">
        <title>A genome reference for cultivated species of the human gut microbiota.</title>
        <authorList>
            <person name="Zou Y."/>
            <person name="Xue W."/>
            <person name="Luo G."/>
        </authorList>
    </citation>
    <scope>NUCLEOTIDE SEQUENCE [LARGE SCALE GENOMIC DNA]</scope>
    <source>
        <strain evidence="2 4">AF26-4BH</strain>
        <strain evidence="1">TF05-5AC</strain>
    </source>
</reference>
<evidence type="ECO:0000313" key="3">
    <source>
        <dbReference type="Proteomes" id="UP000260812"/>
    </source>
</evidence>